<dbReference type="KEGG" id="rca:Rcas_3300"/>
<dbReference type="NCBIfam" id="TIGR02593">
    <property type="entry name" value="CRISPR_cas5"/>
    <property type="match status" value="1"/>
</dbReference>
<dbReference type="HOGENOM" id="CLU_102545_0_0_0"/>
<accession>A7NP55</accession>
<dbReference type="OrthoDB" id="58845at2"/>
<reference evidence="2 3" key="1">
    <citation type="submission" date="2007-08" db="EMBL/GenBank/DDBJ databases">
        <title>Complete sequence of Roseiflexus castenholzii DSM 13941.</title>
        <authorList>
            <consortium name="US DOE Joint Genome Institute"/>
            <person name="Copeland A."/>
            <person name="Lucas S."/>
            <person name="Lapidus A."/>
            <person name="Barry K."/>
            <person name="Glavina del Rio T."/>
            <person name="Dalin E."/>
            <person name="Tice H."/>
            <person name="Pitluck S."/>
            <person name="Thompson L.S."/>
            <person name="Brettin T."/>
            <person name="Bruce D."/>
            <person name="Detter J.C."/>
            <person name="Han C."/>
            <person name="Tapia R."/>
            <person name="Schmutz J."/>
            <person name="Larimer F."/>
            <person name="Land M."/>
            <person name="Hauser L."/>
            <person name="Kyrpides N."/>
            <person name="Mikhailova N."/>
            <person name="Bryant D.A."/>
            <person name="Hanada S."/>
            <person name="Tsukatani Y."/>
            <person name="Richardson P."/>
        </authorList>
    </citation>
    <scope>NUCLEOTIDE SEQUENCE [LARGE SCALE GENOMIC DNA]</scope>
    <source>
        <strain evidence="3">DSM 13941 / HLO8</strain>
    </source>
</reference>
<dbReference type="eggNOG" id="COG1688">
    <property type="taxonomic scope" value="Bacteria"/>
</dbReference>
<keyword evidence="1" id="KW-0051">Antiviral defense</keyword>
<gene>
    <name evidence="2" type="ordered locus">Rcas_3300</name>
</gene>
<dbReference type="EMBL" id="CP000804">
    <property type="protein sequence ID" value="ABU59351.1"/>
    <property type="molecule type" value="Genomic_DNA"/>
</dbReference>
<proteinExistence type="predicted"/>
<dbReference type="InterPro" id="IPR013337">
    <property type="entry name" value="CRISPR-assoc_prot_Cas5_Tneap"/>
</dbReference>
<evidence type="ECO:0000313" key="3">
    <source>
        <dbReference type="Proteomes" id="UP000000263"/>
    </source>
</evidence>
<keyword evidence="3" id="KW-1185">Reference proteome</keyword>
<name>A7NP55_ROSCS</name>
<evidence type="ECO:0000256" key="1">
    <source>
        <dbReference type="ARBA" id="ARBA00023118"/>
    </source>
</evidence>
<dbReference type="STRING" id="383372.Rcas_3300"/>
<evidence type="ECO:0000313" key="2">
    <source>
        <dbReference type="EMBL" id="ABU59351.1"/>
    </source>
</evidence>
<dbReference type="InterPro" id="IPR013422">
    <property type="entry name" value="CRISPR-assoc_prot_Cas5_N"/>
</dbReference>
<dbReference type="NCBIfam" id="TIGR01895">
    <property type="entry name" value="cas_Cas5t"/>
    <property type="match status" value="1"/>
</dbReference>
<protein>
    <submittedName>
        <fullName evidence="2">CRISPR-associated protein Cas5 family</fullName>
    </submittedName>
</protein>
<sequence>MQALKIVLEGVTTSFRYPHFMLGVQPSFPLPPPATIYGHVCSALGDWVEPEGLAFAYHFTAAGEGEDLEHIHVLSAASGKLPGGERKALEGNVNPFRRRILLFPQLTLYLNRPDWIDAFRAPRYPVILGRSQDLAGYTRIEVVDLKQTEHVYFEHTLLPYTMATQIPAGIVTLMPRWIDYRNRRRPVFARYLIVQQRVTTAQMLRFDDQTSLYWSDPTAPSAGGVPLGLWFHTFVGANDEALAMA</sequence>
<dbReference type="GO" id="GO:0051607">
    <property type="term" value="P:defense response to virus"/>
    <property type="evidence" value="ECO:0007669"/>
    <property type="project" value="UniProtKB-KW"/>
</dbReference>
<dbReference type="CDD" id="cd09693">
    <property type="entry name" value="Cas5_I"/>
    <property type="match status" value="1"/>
</dbReference>
<dbReference type="Proteomes" id="UP000000263">
    <property type="component" value="Chromosome"/>
</dbReference>
<dbReference type="RefSeq" id="WP_012121775.1">
    <property type="nucleotide sequence ID" value="NC_009767.1"/>
</dbReference>
<organism evidence="2 3">
    <name type="scientific">Roseiflexus castenholzii (strain DSM 13941 / HLO8)</name>
    <dbReference type="NCBI Taxonomy" id="383372"/>
    <lineage>
        <taxon>Bacteria</taxon>
        <taxon>Bacillati</taxon>
        <taxon>Chloroflexota</taxon>
        <taxon>Chloroflexia</taxon>
        <taxon>Chloroflexales</taxon>
        <taxon>Roseiflexineae</taxon>
        <taxon>Roseiflexaceae</taxon>
        <taxon>Roseiflexus</taxon>
    </lineage>
</organism>
<dbReference type="AlphaFoldDB" id="A7NP55"/>